<name>A0AAW4LCT7_9BACT</name>
<evidence type="ECO:0000313" key="2">
    <source>
        <dbReference type="Proteomes" id="UP000811899"/>
    </source>
</evidence>
<dbReference type="AlphaFoldDB" id="A0AAW4LCT7"/>
<dbReference type="Proteomes" id="UP000811899">
    <property type="component" value="Unassembled WGS sequence"/>
</dbReference>
<sequence length="115" mass="13046">MGKMKEHPQYNIVSTRICDQLLAEIHNQRDCLSISDYFRAALEEKVIRDQQRAIDEHLSAAEIEEDNEKFQVEMALCEQGHTAHCAARQAWGDGVCECQMQGIVPGNVSRMILEA</sequence>
<reference evidence="1 2" key="1">
    <citation type="submission" date="2021-05" db="EMBL/GenBank/DDBJ databases">
        <title>The draft genome of Geobacter pelophilus DSM 12255.</title>
        <authorList>
            <person name="Xu Z."/>
            <person name="Masuda Y."/>
            <person name="Itoh H."/>
            <person name="Senoo K."/>
        </authorList>
    </citation>
    <scope>NUCLEOTIDE SEQUENCE [LARGE SCALE GENOMIC DNA]</scope>
    <source>
        <strain evidence="1 2">DSM 12255</strain>
    </source>
</reference>
<accession>A0AAW4LCT7</accession>
<keyword evidence="2" id="KW-1185">Reference proteome</keyword>
<comment type="caution">
    <text evidence="1">The sequence shown here is derived from an EMBL/GenBank/DDBJ whole genome shotgun (WGS) entry which is preliminary data.</text>
</comment>
<protein>
    <submittedName>
        <fullName evidence="1">Uncharacterized protein</fullName>
    </submittedName>
</protein>
<dbReference type="EMBL" id="JAHCVJ010000011">
    <property type="protein sequence ID" value="MBT0666370.1"/>
    <property type="molecule type" value="Genomic_DNA"/>
</dbReference>
<organism evidence="1 2">
    <name type="scientific">Geoanaerobacter pelophilus</name>
    <dbReference type="NCBI Taxonomy" id="60036"/>
    <lineage>
        <taxon>Bacteria</taxon>
        <taxon>Pseudomonadati</taxon>
        <taxon>Thermodesulfobacteriota</taxon>
        <taxon>Desulfuromonadia</taxon>
        <taxon>Geobacterales</taxon>
        <taxon>Geobacteraceae</taxon>
        <taxon>Geoanaerobacter</taxon>
    </lineage>
</organism>
<proteinExistence type="predicted"/>
<evidence type="ECO:0000313" key="1">
    <source>
        <dbReference type="EMBL" id="MBT0666370.1"/>
    </source>
</evidence>
<gene>
    <name evidence="1" type="ORF">KI809_18840</name>
</gene>
<dbReference type="RefSeq" id="WP_214173144.1">
    <property type="nucleotide sequence ID" value="NZ_JAHCVJ010000011.1"/>
</dbReference>